<evidence type="ECO:0000313" key="3">
    <source>
        <dbReference type="Proteomes" id="UP000248340"/>
    </source>
</evidence>
<evidence type="ECO:0000313" key="2">
    <source>
        <dbReference type="EMBL" id="PYH79551.1"/>
    </source>
</evidence>
<protein>
    <submittedName>
        <fullName evidence="2">Uncharacterized protein</fullName>
    </submittedName>
</protein>
<feature type="compositionally biased region" description="Polar residues" evidence="1">
    <location>
        <begin position="48"/>
        <end position="62"/>
    </location>
</feature>
<feature type="region of interest" description="Disordered" evidence="1">
    <location>
        <begin position="1"/>
        <end position="70"/>
    </location>
</feature>
<dbReference type="EMBL" id="KZ821718">
    <property type="protein sequence ID" value="PYH79551.1"/>
    <property type="molecule type" value="Genomic_DNA"/>
</dbReference>
<dbReference type="RefSeq" id="XP_025489751.1">
    <property type="nucleotide sequence ID" value="XM_025629971.1"/>
</dbReference>
<reference evidence="2 3" key="1">
    <citation type="submission" date="2016-12" db="EMBL/GenBank/DDBJ databases">
        <title>The genomes of Aspergillus section Nigri reveals drivers in fungal speciation.</title>
        <authorList>
            <consortium name="DOE Joint Genome Institute"/>
            <person name="Vesth T.C."/>
            <person name="Nybo J."/>
            <person name="Theobald S."/>
            <person name="Brandl J."/>
            <person name="Frisvad J.C."/>
            <person name="Nielsen K.F."/>
            <person name="Lyhne E.K."/>
            <person name="Kogle M.E."/>
            <person name="Kuo A."/>
            <person name="Riley R."/>
            <person name="Clum A."/>
            <person name="Nolan M."/>
            <person name="Lipzen A."/>
            <person name="Salamov A."/>
            <person name="Henrissat B."/>
            <person name="Wiebenga A."/>
            <person name="De Vries R.P."/>
            <person name="Grigoriev I.V."/>
            <person name="Mortensen U.H."/>
            <person name="Andersen M.R."/>
            <person name="Baker S.E."/>
        </authorList>
    </citation>
    <scope>NUCLEOTIDE SEQUENCE [LARGE SCALE GENOMIC DNA]</scope>
    <source>
        <strain evidence="2 3">CBS 121591</strain>
    </source>
</reference>
<sequence length="114" mass="12613">MTATASNGPKPDAARSRHSPSLPEGATFPPRPPFKFCHSQGMLDRSEPSFNKNNTSIATSQKPGKASRRSELFRMNWQTGRRTTGLPISYRPDHQLILASRAAMTYAERVGGRQ</sequence>
<dbReference type="AlphaFoldDB" id="A0A319C625"/>
<keyword evidence="3" id="KW-1185">Reference proteome</keyword>
<dbReference type="GeneID" id="37132712"/>
<name>A0A319C625_9EURO</name>
<gene>
    <name evidence="2" type="ORF">BO82DRAFT_131464</name>
</gene>
<organism evidence="2 3">
    <name type="scientific">Aspergillus uvarum CBS 121591</name>
    <dbReference type="NCBI Taxonomy" id="1448315"/>
    <lineage>
        <taxon>Eukaryota</taxon>
        <taxon>Fungi</taxon>
        <taxon>Dikarya</taxon>
        <taxon>Ascomycota</taxon>
        <taxon>Pezizomycotina</taxon>
        <taxon>Eurotiomycetes</taxon>
        <taxon>Eurotiomycetidae</taxon>
        <taxon>Eurotiales</taxon>
        <taxon>Aspergillaceae</taxon>
        <taxon>Aspergillus</taxon>
        <taxon>Aspergillus subgen. Circumdati</taxon>
    </lineage>
</organism>
<proteinExistence type="predicted"/>
<evidence type="ECO:0000256" key="1">
    <source>
        <dbReference type="SAM" id="MobiDB-lite"/>
    </source>
</evidence>
<dbReference type="Proteomes" id="UP000248340">
    <property type="component" value="Unassembled WGS sequence"/>
</dbReference>
<dbReference type="VEuPathDB" id="FungiDB:BO82DRAFT_131464"/>
<accession>A0A319C625</accession>